<name>A0AAN3D7C2_BACO1</name>
<reference evidence="3" key="2">
    <citation type="submission" date="2007-04" db="EMBL/GenBank/DDBJ databases">
        <title>Draft genome sequence of Bacteroides ovatus (ATCC 8483).</title>
        <authorList>
            <person name="Sudarsanam P."/>
            <person name="Ley R."/>
            <person name="Guruge J."/>
            <person name="Turnbaugh P.J."/>
            <person name="Mahowald M."/>
            <person name="Liep D."/>
            <person name="Gordon J."/>
        </authorList>
    </citation>
    <scope>NUCLEOTIDE SEQUENCE [LARGE SCALE GENOMIC DNA]</scope>
    <source>
        <strain evidence="3">ATCC 8483 / DSM 1896 / JCM 5824 / BCRC 10623 / CCUG 4943 / NCTC 11153</strain>
    </source>
</reference>
<proteinExistence type="predicted"/>
<keyword evidence="1" id="KW-0812">Transmembrane</keyword>
<comment type="caution">
    <text evidence="2">The sequence shown here is derived from an EMBL/GenBank/DDBJ whole genome shotgun (WGS) entry which is preliminary data.</text>
</comment>
<feature type="transmembrane region" description="Helical" evidence="1">
    <location>
        <begin position="157"/>
        <end position="190"/>
    </location>
</feature>
<feature type="transmembrane region" description="Helical" evidence="1">
    <location>
        <begin position="211"/>
        <end position="229"/>
    </location>
</feature>
<keyword evidence="1" id="KW-0472">Membrane</keyword>
<evidence type="ECO:0000313" key="3">
    <source>
        <dbReference type="Proteomes" id="UP000005475"/>
    </source>
</evidence>
<reference evidence="2 3" key="1">
    <citation type="submission" date="2007-03" db="EMBL/GenBank/DDBJ databases">
        <authorList>
            <person name="Fulton L."/>
            <person name="Clifton S."/>
            <person name="Fulton B."/>
            <person name="Xu J."/>
            <person name="Minx P."/>
            <person name="Pepin K.H."/>
            <person name="Johnson M."/>
            <person name="Thiruvilangam P."/>
            <person name="Bhonagiri V."/>
            <person name="Nash W.E."/>
            <person name="Mardis E.R."/>
            <person name="Wilson R.K."/>
        </authorList>
    </citation>
    <scope>NUCLEOTIDE SEQUENCE [LARGE SCALE GENOMIC DNA]</scope>
    <source>
        <strain evidence="3">ATCC 8483 / DSM 1896 / JCM 5824 / BCRC 10623 / CCUG 4943 / NCTC 11153</strain>
    </source>
</reference>
<feature type="transmembrane region" description="Helical" evidence="1">
    <location>
        <begin position="83"/>
        <end position="103"/>
    </location>
</feature>
<evidence type="ECO:0000313" key="2">
    <source>
        <dbReference type="EMBL" id="EDO09410.1"/>
    </source>
</evidence>
<keyword evidence="1" id="KW-1133">Transmembrane helix</keyword>
<accession>A0AAN3D7C2</accession>
<sequence>MHISHRFHKLPELFLSGRKKSHFKILTHSFATLKMMCIFANHKHIINMKNEVDGRREIASRNTAWATIIARKLTRWGVTPNQISMMSVFFAMVGCFLLIGTVIDPGFNKYVAYILFIVCMQSRLLCNLFDGMVAIEGGKKSANGDLYNDMPDRFADALFIIPVGYIAGGFGIELGWLAALLAVMTAYFRWIGAYKTHQHFFNGPMAKQDRMALLTLAFVVATCTIHAGYDRMVCLIALIIINVGLVATLIHRLYLMSHTTNNEIK</sequence>
<feature type="transmembrane region" description="Helical" evidence="1">
    <location>
        <begin position="235"/>
        <end position="255"/>
    </location>
</feature>
<evidence type="ECO:0000256" key="1">
    <source>
        <dbReference type="SAM" id="Phobius"/>
    </source>
</evidence>
<dbReference type="Gene3D" id="1.20.120.1760">
    <property type="match status" value="1"/>
</dbReference>
<dbReference type="EMBL" id="AAXF02000054">
    <property type="protein sequence ID" value="EDO09410.1"/>
    <property type="molecule type" value="Genomic_DNA"/>
</dbReference>
<dbReference type="Proteomes" id="UP000005475">
    <property type="component" value="Unassembled WGS sequence"/>
</dbReference>
<gene>
    <name evidence="2" type="ORF">BACOVA_05271</name>
</gene>
<dbReference type="InterPro" id="IPR043130">
    <property type="entry name" value="CDP-OH_PTrfase_TM_dom"/>
</dbReference>
<organism evidence="2 3">
    <name type="scientific">Bacteroides ovatus (strain ATCC 8483 / DSM 1896 / JCM 5824 / BCRC 10623 / CCUG 4943 / NCTC 11153)</name>
    <dbReference type="NCBI Taxonomy" id="411476"/>
    <lineage>
        <taxon>Bacteria</taxon>
        <taxon>Pseudomonadati</taxon>
        <taxon>Bacteroidota</taxon>
        <taxon>Bacteroidia</taxon>
        <taxon>Bacteroidales</taxon>
        <taxon>Bacteroidaceae</taxon>
        <taxon>Bacteroides</taxon>
    </lineage>
</organism>
<evidence type="ECO:0008006" key="4">
    <source>
        <dbReference type="Google" id="ProtNLM"/>
    </source>
</evidence>
<dbReference type="AlphaFoldDB" id="A0AAN3D7C2"/>
<protein>
    <recommendedName>
        <fullName evidence="4">CDP-alcohol phosphatidyltransferase family protein</fullName>
    </recommendedName>
</protein>